<keyword evidence="4" id="KW-1185">Reference proteome</keyword>
<evidence type="ECO:0000259" key="2">
    <source>
        <dbReference type="Pfam" id="PF08423"/>
    </source>
</evidence>
<dbReference type="Gene3D" id="3.40.50.300">
    <property type="entry name" value="P-loop containing nucleotide triphosphate hydrolases"/>
    <property type="match status" value="1"/>
</dbReference>
<dbReference type="GO" id="GO:0003690">
    <property type="term" value="F:double-stranded DNA binding"/>
    <property type="evidence" value="ECO:0007669"/>
    <property type="project" value="TreeGrafter"/>
</dbReference>
<sequence length="325" mass="37055">METPVVDVDAENASKPSNVEEQNVEQDDNGGTRKRSIVWQHFTIDPKTKKARCPLHDLDSNYRSYFPSEVEVNEVDEDVEGSKKKRKKNDKVVAGAPVKEDWDNASLLYGDDTKRIKTMKNRVKEALLELFSEYKMKLEKSNEEKSMSSSNLVKNDGHGCVDIEDGYLRYLEKEGIERVDDCEVEMYLRDGPEKRIKDEKYLLKMARVYIGNLDARVSERDIEDEFAASVLLKGLISVMHLLQLPLDQGGGEGKAMYIDVEVTFRPQRLLQIADRFGLNGNDVLENVAYARAYNTDHQSRLLLEAASMMVETRFALMIVIVSKCS</sequence>
<accession>A0AAP0GL08</accession>
<proteinExistence type="predicted"/>
<dbReference type="GO" id="GO:0070192">
    <property type="term" value="P:chromosome organization involved in meiotic cell cycle"/>
    <property type="evidence" value="ECO:0007669"/>
    <property type="project" value="TreeGrafter"/>
</dbReference>
<dbReference type="GO" id="GO:0008094">
    <property type="term" value="F:ATP-dependent activity, acting on DNA"/>
    <property type="evidence" value="ECO:0007669"/>
    <property type="project" value="TreeGrafter"/>
</dbReference>
<dbReference type="GO" id="GO:0042148">
    <property type="term" value="P:DNA strand invasion"/>
    <property type="evidence" value="ECO:0007669"/>
    <property type="project" value="TreeGrafter"/>
</dbReference>
<dbReference type="GO" id="GO:0006312">
    <property type="term" value="P:mitotic recombination"/>
    <property type="evidence" value="ECO:0007669"/>
    <property type="project" value="TreeGrafter"/>
</dbReference>
<evidence type="ECO:0000313" key="3">
    <source>
        <dbReference type="EMBL" id="KAK9053266.1"/>
    </source>
</evidence>
<protein>
    <recommendedName>
        <fullName evidence="2">Rad51-like C-terminal domain-containing protein</fullName>
    </recommendedName>
</protein>
<reference evidence="3 4" key="1">
    <citation type="submission" date="2024-04" db="EMBL/GenBank/DDBJ databases">
        <title>The reference genome of an endangered Asteraceae, Deinandra increscens subsp. villosa, native to the Central Coast of California.</title>
        <authorList>
            <person name="Guilliams M."/>
            <person name="Hasenstab-Lehman K."/>
            <person name="Meyer R."/>
            <person name="Mcevoy S."/>
        </authorList>
    </citation>
    <scope>NUCLEOTIDE SEQUENCE [LARGE SCALE GENOMIC DNA]</scope>
    <source>
        <tissue evidence="3">Leaf</tissue>
    </source>
</reference>
<name>A0AAP0GL08_9ASTR</name>
<dbReference type="GO" id="GO:0000794">
    <property type="term" value="C:condensed nuclear chromosome"/>
    <property type="evidence" value="ECO:0007669"/>
    <property type="project" value="TreeGrafter"/>
</dbReference>
<dbReference type="GO" id="GO:0003697">
    <property type="term" value="F:single-stranded DNA binding"/>
    <property type="evidence" value="ECO:0007669"/>
    <property type="project" value="TreeGrafter"/>
</dbReference>
<dbReference type="GO" id="GO:0007131">
    <property type="term" value="P:reciprocal meiotic recombination"/>
    <property type="evidence" value="ECO:0007669"/>
    <property type="project" value="TreeGrafter"/>
</dbReference>
<organism evidence="3 4">
    <name type="scientific">Deinandra increscens subsp. villosa</name>
    <dbReference type="NCBI Taxonomy" id="3103831"/>
    <lineage>
        <taxon>Eukaryota</taxon>
        <taxon>Viridiplantae</taxon>
        <taxon>Streptophyta</taxon>
        <taxon>Embryophyta</taxon>
        <taxon>Tracheophyta</taxon>
        <taxon>Spermatophyta</taxon>
        <taxon>Magnoliopsida</taxon>
        <taxon>eudicotyledons</taxon>
        <taxon>Gunneridae</taxon>
        <taxon>Pentapetalae</taxon>
        <taxon>asterids</taxon>
        <taxon>campanulids</taxon>
        <taxon>Asterales</taxon>
        <taxon>Asteraceae</taxon>
        <taxon>Asteroideae</taxon>
        <taxon>Heliantheae alliance</taxon>
        <taxon>Madieae</taxon>
        <taxon>Madiinae</taxon>
        <taxon>Deinandra</taxon>
    </lineage>
</organism>
<dbReference type="AlphaFoldDB" id="A0AAP0GL08"/>
<dbReference type="PANTHER" id="PTHR22942">
    <property type="entry name" value="RECA/RAD51/RADA DNA STRAND-PAIRING FAMILY MEMBER"/>
    <property type="match status" value="1"/>
</dbReference>
<dbReference type="SUPFAM" id="SSF52540">
    <property type="entry name" value="P-loop containing nucleoside triphosphate hydrolases"/>
    <property type="match status" value="1"/>
</dbReference>
<dbReference type="PANTHER" id="PTHR22942:SF39">
    <property type="entry name" value="DNA REPAIR PROTEIN RAD51 HOMOLOG 1"/>
    <property type="match status" value="1"/>
</dbReference>
<gene>
    <name evidence="3" type="ORF">SSX86_029899</name>
</gene>
<dbReference type="Proteomes" id="UP001408789">
    <property type="component" value="Unassembled WGS sequence"/>
</dbReference>
<dbReference type="GO" id="GO:0000730">
    <property type="term" value="P:DNA recombinase assembly"/>
    <property type="evidence" value="ECO:0007669"/>
    <property type="project" value="TreeGrafter"/>
</dbReference>
<evidence type="ECO:0000313" key="4">
    <source>
        <dbReference type="Proteomes" id="UP001408789"/>
    </source>
</evidence>
<dbReference type="Pfam" id="PF08423">
    <property type="entry name" value="Rad51"/>
    <property type="match status" value="1"/>
</dbReference>
<feature type="region of interest" description="Disordered" evidence="1">
    <location>
        <begin position="1"/>
        <end position="33"/>
    </location>
</feature>
<dbReference type="InterPro" id="IPR027417">
    <property type="entry name" value="P-loop_NTPase"/>
</dbReference>
<dbReference type="EMBL" id="JBCNJP010000027">
    <property type="protein sequence ID" value="KAK9053266.1"/>
    <property type="molecule type" value="Genomic_DNA"/>
</dbReference>
<comment type="caution">
    <text evidence="3">The sequence shown here is derived from an EMBL/GenBank/DDBJ whole genome shotgun (WGS) entry which is preliminary data.</text>
</comment>
<dbReference type="GO" id="GO:0000150">
    <property type="term" value="F:DNA strand exchange activity"/>
    <property type="evidence" value="ECO:0007669"/>
    <property type="project" value="TreeGrafter"/>
</dbReference>
<dbReference type="InterPro" id="IPR013632">
    <property type="entry name" value="Rad51_C"/>
</dbReference>
<evidence type="ECO:0000256" key="1">
    <source>
        <dbReference type="SAM" id="MobiDB-lite"/>
    </source>
</evidence>
<feature type="domain" description="Rad51-like C-terminal" evidence="2">
    <location>
        <begin position="242"/>
        <end position="319"/>
    </location>
</feature>